<sequence length="157" mass="17049">MVSNEEKVQWSLEADYFQACSCDYGCPCEFEAPPTQGFCEGIGAYRITQGNYGSVSLNGLAFGFYVRFPEAMHLGNGTLGLLIDEGSDAQQRDALLQITSGKHGGLPFEVFPALITDPIDPRFVSFQFDLRGRDSTVTMGDAASMAFEPVKNPVTGE</sequence>
<organism evidence="1">
    <name type="scientific">marine metagenome</name>
    <dbReference type="NCBI Taxonomy" id="408172"/>
    <lineage>
        <taxon>unclassified sequences</taxon>
        <taxon>metagenomes</taxon>
        <taxon>ecological metagenomes</taxon>
    </lineage>
</organism>
<evidence type="ECO:0000313" key="1">
    <source>
        <dbReference type="EMBL" id="SVE26305.1"/>
    </source>
</evidence>
<evidence type="ECO:0008006" key="2">
    <source>
        <dbReference type="Google" id="ProtNLM"/>
    </source>
</evidence>
<dbReference type="InterPro" id="IPR009758">
    <property type="entry name" value="DUF1326"/>
</dbReference>
<gene>
    <name evidence="1" type="ORF">METZ01_LOCUS479159</name>
</gene>
<proteinExistence type="predicted"/>
<name>A0A383C3Y9_9ZZZZ</name>
<dbReference type="Pfam" id="PF07040">
    <property type="entry name" value="DUF1326"/>
    <property type="match status" value="1"/>
</dbReference>
<protein>
    <recommendedName>
        <fullName evidence="2">DUF1326 domain-containing protein</fullName>
    </recommendedName>
</protein>
<dbReference type="EMBL" id="UINC01205229">
    <property type="protein sequence ID" value="SVE26305.1"/>
    <property type="molecule type" value="Genomic_DNA"/>
</dbReference>
<accession>A0A383C3Y9</accession>
<dbReference type="AlphaFoldDB" id="A0A383C3Y9"/>
<reference evidence="1" key="1">
    <citation type="submission" date="2018-05" db="EMBL/GenBank/DDBJ databases">
        <authorList>
            <person name="Lanie J.A."/>
            <person name="Ng W.-L."/>
            <person name="Kazmierczak K.M."/>
            <person name="Andrzejewski T.M."/>
            <person name="Davidsen T.M."/>
            <person name="Wayne K.J."/>
            <person name="Tettelin H."/>
            <person name="Glass J.I."/>
            <person name="Rusch D."/>
            <person name="Podicherti R."/>
            <person name="Tsui H.-C.T."/>
            <person name="Winkler M.E."/>
        </authorList>
    </citation>
    <scope>NUCLEOTIDE SEQUENCE</scope>
</reference>
<feature type="non-terminal residue" evidence="1">
    <location>
        <position position="157"/>
    </location>
</feature>